<sequence>MHNRWKTVLQRGLDPVTIGDILTRIGAPAQLDIRPTGHSPCRDLVTESSRAGNPDAVAERQGGCAPGSKVMRRYREEDDGFKEMPCTACCNEGATEDRTDGGHPARTRRHHRRGA</sequence>
<feature type="region of interest" description="Disordered" evidence="1">
    <location>
        <begin position="92"/>
        <end position="115"/>
    </location>
</feature>
<reference evidence="3" key="1">
    <citation type="journal article" date="2019" name="Int. J. Syst. Evol. Microbiol.">
        <title>The Global Catalogue of Microorganisms (GCM) 10K type strain sequencing project: providing services to taxonomists for standard genome sequencing and annotation.</title>
        <authorList>
            <consortium name="The Broad Institute Genomics Platform"/>
            <consortium name="The Broad Institute Genome Sequencing Center for Infectious Disease"/>
            <person name="Wu L."/>
            <person name="Ma J."/>
        </authorList>
    </citation>
    <scope>NUCLEOTIDE SEQUENCE [LARGE SCALE GENOMIC DNA]</scope>
    <source>
        <strain evidence="3">JCM 4358</strain>
    </source>
</reference>
<name>A0ABP5WGN8_9ACTN</name>
<evidence type="ECO:0000313" key="3">
    <source>
        <dbReference type="Proteomes" id="UP001499986"/>
    </source>
</evidence>
<dbReference type="RefSeq" id="WP_346139540.1">
    <property type="nucleotide sequence ID" value="NZ_BAAASE010000017.1"/>
</dbReference>
<evidence type="ECO:0000256" key="1">
    <source>
        <dbReference type="SAM" id="MobiDB-lite"/>
    </source>
</evidence>
<protein>
    <submittedName>
        <fullName evidence="2">Uncharacterized protein</fullName>
    </submittedName>
</protein>
<feature type="region of interest" description="Disordered" evidence="1">
    <location>
        <begin position="47"/>
        <end position="70"/>
    </location>
</feature>
<feature type="compositionally biased region" description="Basic residues" evidence="1">
    <location>
        <begin position="105"/>
        <end position="115"/>
    </location>
</feature>
<comment type="caution">
    <text evidence="2">The sequence shown here is derived from an EMBL/GenBank/DDBJ whole genome shotgun (WGS) entry which is preliminary data.</text>
</comment>
<evidence type="ECO:0000313" key="2">
    <source>
        <dbReference type="EMBL" id="GAA2426800.1"/>
    </source>
</evidence>
<keyword evidence="3" id="KW-1185">Reference proteome</keyword>
<dbReference type="EMBL" id="BAAASE010000017">
    <property type="protein sequence ID" value="GAA2426800.1"/>
    <property type="molecule type" value="Genomic_DNA"/>
</dbReference>
<dbReference type="Proteomes" id="UP001499986">
    <property type="component" value="Unassembled WGS sequence"/>
</dbReference>
<gene>
    <name evidence="2" type="ORF">GCM10010255_81500</name>
</gene>
<accession>A0ABP5WGN8</accession>
<organism evidence="2 3">
    <name type="scientific">Streptomyces coeruleofuscus</name>
    <dbReference type="NCBI Taxonomy" id="66879"/>
    <lineage>
        <taxon>Bacteria</taxon>
        <taxon>Bacillati</taxon>
        <taxon>Actinomycetota</taxon>
        <taxon>Actinomycetes</taxon>
        <taxon>Kitasatosporales</taxon>
        <taxon>Streptomycetaceae</taxon>
        <taxon>Streptomyces</taxon>
    </lineage>
</organism>
<proteinExistence type="predicted"/>